<sequence>RDDREAVTRHDQLMTWQQQLLDAAQQAAVDDRRVIELLVHGSAADPAAGQLDVWSDVDLAVLLDPAADAASTAAWPALFGQPWALTRHQDEDLNVQRVVYTDGRRLDLVSTSTPTALPAGRLLHRRSATLWHPAPFPGVADSCLNAPQVSAVRDDVMGVRFTAALAVVKLARADLLIGFHLGLELVRCCLVQAMVLRDRDTGTSSHRFGGPRNEVVAQLETVRQHAWTAIGGIALVLEAVRVYDDLAVQLDPGYVSDWSGLHALARQAYAHLDG</sequence>
<organism evidence="1 2">
    <name type="scientific">Kineococcus endophyticus</name>
    <dbReference type="NCBI Taxonomy" id="1181883"/>
    <lineage>
        <taxon>Bacteria</taxon>
        <taxon>Bacillati</taxon>
        <taxon>Actinomycetota</taxon>
        <taxon>Actinomycetes</taxon>
        <taxon>Kineosporiales</taxon>
        <taxon>Kineosporiaceae</taxon>
        <taxon>Kineococcus</taxon>
    </lineage>
</organism>
<proteinExistence type="predicted"/>
<dbReference type="Proteomes" id="UP001555826">
    <property type="component" value="Unassembled WGS sequence"/>
</dbReference>
<dbReference type="InterPro" id="IPR007530">
    <property type="entry name" value="Aminoglycoside_adenylylTfrase"/>
</dbReference>
<dbReference type="Pfam" id="PF04439">
    <property type="entry name" value="Adenyl_transf"/>
    <property type="match status" value="1"/>
</dbReference>
<comment type="caution">
    <text evidence="1">The sequence shown here is derived from an EMBL/GenBank/DDBJ whole genome shotgun (WGS) entry which is preliminary data.</text>
</comment>
<evidence type="ECO:0000313" key="2">
    <source>
        <dbReference type="Proteomes" id="UP001555826"/>
    </source>
</evidence>
<dbReference type="RefSeq" id="WP_367641437.1">
    <property type="nucleotide sequence ID" value="NZ_JBFNQN010000041.1"/>
</dbReference>
<dbReference type="Gene3D" id="3.30.460.10">
    <property type="entry name" value="Beta Polymerase, domain 2"/>
    <property type="match status" value="1"/>
</dbReference>
<reference evidence="1 2" key="1">
    <citation type="submission" date="2024-07" db="EMBL/GenBank/DDBJ databases">
        <authorList>
            <person name="Thanompreechachai J."/>
            <person name="Duangmal K."/>
        </authorList>
    </citation>
    <scope>NUCLEOTIDE SEQUENCE [LARGE SCALE GENOMIC DNA]</scope>
    <source>
        <strain evidence="1 2">KCTC 19886</strain>
    </source>
</reference>
<gene>
    <name evidence="1" type="ORF">AB1207_24425</name>
</gene>
<name>A0ABV3PEF5_9ACTN</name>
<keyword evidence="2" id="KW-1185">Reference proteome</keyword>
<protein>
    <submittedName>
        <fullName evidence="1">Aminoglycoside 6-adenylyltransferase</fullName>
    </submittedName>
</protein>
<dbReference type="EMBL" id="JBFNQN010000041">
    <property type="protein sequence ID" value="MEW9267895.1"/>
    <property type="molecule type" value="Genomic_DNA"/>
</dbReference>
<evidence type="ECO:0000313" key="1">
    <source>
        <dbReference type="EMBL" id="MEW9267895.1"/>
    </source>
</evidence>
<feature type="non-terminal residue" evidence="1">
    <location>
        <position position="1"/>
    </location>
</feature>
<dbReference type="InterPro" id="IPR043519">
    <property type="entry name" value="NT_sf"/>
</dbReference>
<dbReference type="SUPFAM" id="SSF81301">
    <property type="entry name" value="Nucleotidyltransferase"/>
    <property type="match status" value="1"/>
</dbReference>
<accession>A0ABV3PEF5</accession>